<dbReference type="OrthoDB" id="8607203at2"/>
<dbReference type="EMBL" id="CP009048">
    <property type="protein sequence ID" value="AIL60940.1"/>
    <property type="molecule type" value="Genomic_DNA"/>
</dbReference>
<accession>A0A077F956</accession>
<dbReference type="eggNOG" id="COG4718">
    <property type="taxonomic scope" value="Bacteria"/>
</dbReference>
<gene>
    <name evidence="1" type="ORF">PSAKL28_17150</name>
</gene>
<dbReference type="Proteomes" id="UP000028931">
    <property type="component" value="Chromosome"/>
</dbReference>
<dbReference type="AlphaFoldDB" id="A0A077F956"/>
<dbReference type="Pfam" id="PF05939">
    <property type="entry name" value="Phage_min_tail"/>
    <property type="match status" value="1"/>
</dbReference>
<sequence>MTETFSFDVEAEIDGDVRQRTWENEFGDGYVQSGGTGINTKSQSWSASHTGMLEAGEEALAIRDFLDRHEGYKTFFWTPPGGVQGRYRANGYKLRTRGNPKLVTINWSFEQRFTPY</sequence>
<organism evidence="1 2">
    <name type="scientific">Pseudomonas alkylphenolica</name>
    <dbReference type="NCBI Taxonomy" id="237609"/>
    <lineage>
        <taxon>Bacteria</taxon>
        <taxon>Pseudomonadati</taxon>
        <taxon>Pseudomonadota</taxon>
        <taxon>Gammaproteobacteria</taxon>
        <taxon>Pseudomonadales</taxon>
        <taxon>Pseudomonadaceae</taxon>
        <taxon>Pseudomonas</taxon>
    </lineage>
</organism>
<dbReference type="InterPro" id="IPR010265">
    <property type="entry name" value="Phage_lambda_TipM"/>
</dbReference>
<proteinExistence type="predicted"/>
<dbReference type="HOGENOM" id="CLU_142717_0_0_6"/>
<evidence type="ECO:0000313" key="2">
    <source>
        <dbReference type="Proteomes" id="UP000028931"/>
    </source>
</evidence>
<dbReference type="RefSeq" id="WP_038609058.1">
    <property type="nucleotide sequence ID" value="NZ_CP009048.1"/>
</dbReference>
<name>A0A077F956_9PSED</name>
<dbReference type="KEGG" id="palk:PSAKL28_17150"/>
<reference evidence="1 2" key="1">
    <citation type="submission" date="2014-07" db="EMBL/GenBank/DDBJ databases">
        <authorList>
            <person name="Lee K."/>
            <person name="Lim J.Y."/>
            <person name="Hwang I."/>
        </authorList>
    </citation>
    <scope>NUCLEOTIDE SEQUENCE [LARGE SCALE GENOMIC DNA]</scope>
    <source>
        <strain evidence="1 2">KL28</strain>
    </source>
</reference>
<evidence type="ECO:0000313" key="1">
    <source>
        <dbReference type="EMBL" id="AIL60940.1"/>
    </source>
</evidence>
<protein>
    <submittedName>
        <fullName evidence="1">Phage minor tail protein</fullName>
    </submittedName>
</protein>